<protein>
    <submittedName>
        <fullName evidence="1">Uncharacterized protein</fullName>
    </submittedName>
</protein>
<keyword evidence="2" id="KW-1185">Reference proteome</keyword>
<accession>A0ACA9TZ98</accession>
<evidence type="ECO:0000313" key="1">
    <source>
        <dbReference type="EMBL" id="CAG9946275.1"/>
    </source>
</evidence>
<gene>
    <name evidence="1" type="ORF">CRV2_00005156</name>
</gene>
<comment type="caution">
    <text evidence="1">The sequence shown here is derived from an EMBL/GenBank/DDBJ whole genome shotgun (WGS) entry which is preliminary data.</text>
</comment>
<dbReference type="Proteomes" id="UP000836387">
    <property type="component" value="Unassembled WGS sequence"/>
</dbReference>
<name>A0ACA9TZ98_BIOOC</name>
<sequence>MVGVGTEDSVKGSWPPEASYHKLVARKGWKPFREEACYRLPSWAKAQTALIQNSTEHLTFNEWTEDRLLSR</sequence>
<proteinExistence type="predicted"/>
<dbReference type="EMBL" id="CADEHS020000010">
    <property type="protein sequence ID" value="CAG9946275.1"/>
    <property type="molecule type" value="Genomic_DNA"/>
</dbReference>
<evidence type="ECO:0000313" key="2">
    <source>
        <dbReference type="Proteomes" id="UP000836387"/>
    </source>
</evidence>
<reference evidence="1" key="2">
    <citation type="submission" date="2021-10" db="EMBL/GenBank/DDBJ databases">
        <authorList>
            <person name="Piombo E."/>
        </authorList>
    </citation>
    <scope>NUCLEOTIDE SEQUENCE</scope>
</reference>
<reference evidence="1" key="1">
    <citation type="submission" date="2020-04" db="EMBL/GenBank/DDBJ databases">
        <authorList>
            <person name="Broberg M."/>
        </authorList>
    </citation>
    <scope>NUCLEOTIDE SEQUENCE</scope>
</reference>
<organism evidence="1 2">
    <name type="scientific">Clonostachys rosea f. rosea IK726</name>
    <dbReference type="NCBI Taxonomy" id="1349383"/>
    <lineage>
        <taxon>Eukaryota</taxon>
        <taxon>Fungi</taxon>
        <taxon>Dikarya</taxon>
        <taxon>Ascomycota</taxon>
        <taxon>Pezizomycotina</taxon>
        <taxon>Sordariomycetes</taxon>
        <taxon>Hypocreomycetidae</taxon>
        <taxon>Hypocreales</taxon>
        <taxon>Bionectriaceae</taxon>
        <taxon>Clonostachys</taxon>
    </lineage>
</organism>